<organism evidence="2 3">
    <name type="scientific">Sandaracinus amylolyticus</name>
    <dbReference type="NCBI Taxonomy" id="927083"/>
    <lineage>
        <taxon>Bacteria</taxon>
        <taxon>Pseudomonadati</taxon>
        <taxon>Myxococcota</taxon>
        <taxon>Polyangia</taxon>
        <taxon>Polyangiales</taxon>
        <taxon>Sandaracinaceae</taxon>
        <taxon>Sandaracinus</taxon>
    </lineage>
</organism>
<feature type="transmembrane region" description="Helical" evidence="1">
    <location>
        <begin position="133"/>
        <end position="155"/>
    </location>
</feature>
<keyword evidence="1" id="KW-1133">Transmembrane helix</keyword>
<dbReference type="AlphaFoldDB" id="A0A0F6SGB8"/>
<feature type="transmembrane region" description="Helical" evidence="1">
    <location>
        <begin position="20"/>
        <end position="39"/>
    </location>
</feature>
<dbReference type="Proteomes" id="UP000034883">
    <property type="component" value="Chromosome"/>
</dbReference>
<accession>A0A0F6SGB8</accession>
<proteinExistence type="predicted"/>
<sequence>MTSTPTGRGPFAHSATRAFWMPWAPALGVAGGLLQALPIRAGFDCCCMPWAAIAGAIATFAIVQKASARMEPAEGALVGLITGSVAGLVGGVVAALREMLFASGGLIAPLLSNDVELTSSDVLRFVWAGAATFFAYLALSPALGAIGGAVGAAIAKPSPSPPPPA</sequence>
<protein>
    <submittedName>
        <fullName evidence="2">Uncharacterized protein</fullName>
    </submittedName>
</protein>
<gene>
    <name evidence="2" type="ORF">DB32_005568</name>
</gene>
<keyword evidence="1" id="KW-0812">Transmembrane</keyword>
<evidence type="ECO:0000313" key="2">
    <source>
        <dbReference type="EMBL" id="AKF08419.1"/>
    </source>
</evidence>
<keyword evidence="3" id="KW-1185">Reference proteome</keyword>
<dbReference type="RefSeq" id="WP_053235566.1">
    <property type="nucleotide sequence ID" value="NZ_CP011125.1"/>
</dbReference>
<feature type="transmembrane region" description="Helical" evidence="1">
    <location>
        <begin position="75"/>
        <end position="96"/>
    </location>
</feature>
<feature type="transmembrane region" description="Helical" evidence="1">
    <location>
        <begin position="46"/>
        <end position="63"/>
    </location>
</feature>
<reference evidence="2 3" key="1">
    <citation type="submission" date="2015-03" db="EMBL/GenBank/DDBJ databases">
        <title>Genome assembly of Sandaracinus amylolyticus DSM 53668.</title>
        <authorList>
            <person name="Sharma G."/>
            <person name="Subramanian S."/>
        </authorList>
    </citation>
    <scope>NUCLEOTIDE SEQUENCE [LARGE SCALE GENOMIC DNA]</scope>
    <source>
        <strain evidence="2 3">DSM 53668</strain>
    </source>
</reference>
<evidence type="ECO:0000256" key="1">
    <source>
        <dbReference type="SAM" id="Phobius"/>
    </source>
</evidence>
<name>A0A0F6SGB8_9BACT</name>
<keyword evidence="1" id="KW-0472">Membrane</keyword>
<dbReference type="EMBL" id="CP011125">
    <property type="protein sequence ID" value="AKF08419.1"/>
    <property type="molecule type" value="Genomic_DNA"/>
</dbReference>
<dbReference type="KEGG" id="samy:DB32_005568"/>
<evidence type="ECO:0000313" key="3">
    <source>
        <dbReference type="Proteomes" id="UP000034883"/>
    </source>
</evidence>